<reference evidence="7 8" key="1">
    <citation type="submission" date="2022-03" db="EMBL/GenBank/DDBJ databases">
        <title>Ignatzschineria rhizosphaerae HR5S32.</title>
        <authorList>
            <person name="Sun J.Q."/>
            <person name="Feng J.Y."/>
        </authorList>
    </citation>
    <scope>NUCLEOTIDE SEQUENCE [LARGE SCALE GENOMIC DNA]</scope>
    <source>
        <strain evidence="7 8">HR5S32</strain>
    </source>
</reference>
<evidence type="ECO:0000256" key="5">
    <source>
        <dbReference type="ARBA" id="ARBA00023136"/>
    </source>
</evidence>
<keyword evidence="5 6" id="KW-0472">Membrane</keyword>
<protein>
    <submittedName>
        <fullName evidence="7">DUF423 domain-containing protein</fullName>
    </submittedName>
</protein>
<dbReference type="Pfam" id="PF04241">
    <property type="entry name" value="DUF423"/>
    <property type="match status" value="1"/>
</dbReference>
<dbReference type="PANTHER" id="PTHR43461:SF1">
    <property type="entry name" value="TRANSMEMBRANE PROTEIN 256"/>
    <property type="match status" value="1"/>
</dbReference>
<evidence type="ECO:0000256" key="1">
    <source>
        <dbReference type="ARBA" id="ARBA00004141"/>
    </source>
</evidence>
<proteinExistence type="inferred from homology"/>
<dbReference type="InterPro" id="IPR006696">
    <property type="entry name" value="DUF423"/>
</dbReference>
<gene>
    <name evidence="7" type="ORF">MMG00_06265</name>
</gene>
<feature type="transmembrane region" description="Helical" evidence="6">
    <location>
        <begin position="57"/>
        <end position="74"/>
    </location>
</feature>
<feature type="transmembrane region" description="Helical" evidence="6">
    <location>
        <begin position="81"/>
        <end position="105"/>
    </location>
</feature>
<dbReference type="RefSeq" id="WP_242152969.1">
    <property type="nucleotide sequence ID" value="NZ_CP093379.1"/>
</dbReference>
<keyword evidence="3 6" id="KW-0812">Transmembrane</keyword>
<keyword evidence="8" id="KW-1185">Reference proteome</keyword>
<keyword evidence="4 6" id="KW-1133">Transmembrane helix</keyword>
<evidence type="ECO:0000313" key="7">
    <source>
        <dbReference type="EMBL" id="UNM97444.1"/>
    </source>
</evidence>
<sequence>MTQNVESSLGLSRFFIVVGAILAGLSVVIGAFGAHALSAHLTERGAAIWGTGVQYQMFHSVAMIVIGILLLILNSKKLLKYAGFAFLIGTILFSGSLYLIALLTIKNLGLITPLGGLFFVVGWLLLISAAMLSTRIRI</sequence>
<evidence type="ECO:0000313" key="8">
    <source>
        <dbReference type="Proteomes" id="UP000829542"/>
    </source>
</evidence>
<feature type="transmembrane region" description="Helical" evidence="6">
    <location>
        <begin position="111"/>
        <end position="132"/>
    </location>
</feature>
<evidence type="ECO:0000256" key="4">
    <source>
        <dbReference type="ARBA" id="ARBA00022989"/>
    </source>
</evidence>
<comment type="similarity">
    <text evidence="2">Belongs to the UPF0382 family.</text>
</comment>
<dbReference type="EMBL" id="CP093379">
    <property type="protein sequence ID" value="UNM97444.1"/>
    <property type="molecule type" value="Genomic_DNA"/>
</dbReference>
<name>A0ABY3X6Q7_9GAMM</name>
<dbReference type="PANTHER" id="PTHR43461">
    <property type="entry name" value="TRANSMEMBRANE PROTEIN 256"/>
    <property type="match status" value="1"/>
</dbReference>
<evidence type="ECO:0000256" key="3">
    <source>
        <dbReference type="ARBA" id="ARBA00022692"/>
    </source>
</evidence>
<accession>A0ABY3X6Q7</accession>
<feature type="transmembrane region" description="Helical" evidence="6">
    <location>
        <begin position="12"/>
        <end position="37"/>
    </location>
</feature>
<evidence type="ECO:0000256" key="2">
    <source>
        <dbReference type="ARBA" id="ARBA00009694"/>
    </source>
</evidence>
<comment type="subcellular location">
    <subcellularLocation>
        <location evidence="1">Membrane</location>
        <topology evidence="1">Multi-pass membrane protein</topology>
    </subcellularLocation>
</comment>
<organism evidence="7 8">
    <name type="scientific">Ignatzschineria rhizosphaerae</name>
    <dbReference type="NCBI Taxonomy" id="2923279"/>
    <lineage>
        <taxon>Bacteria</taxon>
        <taxon>Pseudomonadati</taxon>
        <taxon>Pseudomonadota</taxon>
        <taxon>Gammaproteobacteria</taxon>
        <taxon>Cardiobacteriales</taxon>
        <taxon>Ignatzschineriaceae</taxon>
        <taxon>Ignatzschineria</taxon>
    </lineage>
</organism>
<dbReference type="Proteomes" id="UP000829542">
    <property type="component" value="Chromosome"/>
</dbReference>
<evidence type="ECO:0000256" key="6">
    <source>
        <dbReference type="SAM" id="Phobius"/>
    </source>
</evidence>